<reference evidence="2 3" key="1">
    <citation type="submission" date="2021-03" db="EMBL/GenBank/DDBJ databases">
        <title>Metabolic Capacity of the Antarctic Cyanobacterium Phormidium pseudopriestleyi that Sustains Oxygenic Photosynthesis in the Presence of Hydrogen Sulfide.</title>
        <authorList>
            <person name="Lumian J.E."/>
            <person name="Jungblut A.D."/>
            <person name="Dillon M.L."/>
            <person name="Hawes I."/>
            <person name="Doran P.T."/>
            <person name="Mackey T.J."/>
            <person name="Dick G.J."/>
            <person name="Grettenberger C.L."/>
            <person name="Sumner D.Y."/>
        </authorList>
    </citation>
    <scope>NUCLEOTIDE SEQUENCE [LARGE SCALE GENOMIC DNA]</scope>
    <source>
        <strain evidence="2 3">FRX01</strain>
    </source>
</reference>
<gene>
    <name evidence="2" type="ORF">J0895_20045</name>
</gene>
<dbReference type="GO" id="GO:0004519">
    <property type="term" value="F:endonuclease activity"/>
    <property type="evidence" value="ECO:0007669"/>
    <property type="project" value="UniProtKB-KW"/>
</dbReference>
<dbReference type="SUPFAM" id="SSF52980">
    <property type="entry name" value="Restriction endonuclease-like"/>
    <property type="match status" value="1"/>
</dbReference>
<sequence length="184" mass="20727">MEVKAKLTLEEFFALPEGDITYELVDGEAKPKMLPKRFHSSLTGALCFLLTQWNQDRGEVGIEWAIALKRKGKDWVPIPDLLYISADRLSRDRILDEPCPVPPELAIEIISPDQSFGEISGKAIDYLNAGVSRVWVVDAKVKTITIFYPDSPPQTKREDEVITDELLPGLEFTPTQIFNEAKIP</sequence>
<dbReference type="RefSeq" id="WP_207089771.1">
    <property type="nucleotide sequence ID" value="NZ_JAFLQW010000527.1"/>
</dbReference>
<dbReference type="InterPro" id="IPR008538">
    <property type="entry name" value="Uma2"/>
</dbReference>
<dbReference type="PANTHER" id="PTHR34107:SF1">
    <property type="entry name" value="SLL0198 PROTEIN"/>
    <property type="match status" value="1"/>
</dbReference>
<dbReference type="Pfam" id="PF05685">
    <property type="entry name" value="Uma2"/>
    <property type="match status" value="1"/>
</dbReference>
<keyword evidence="3" id="KW-1185">Reference proteome</keyword>
<protein>
    <submittedName>
        <fullName evidence="2">Uma2 family endonuclease</fullName>
    </submittedName>
</protein>
<accession>A0ABS3FXK4</accession>
<name>A0ABS3FXK4_9CYAN</name>
<evidence type="ECO:0000313" key="3">
    <source>
        <dbReference type="Proteomes" id="UP000664844"/>
    </source>
</evidence>
<organism evidence="2 3">
    <name type="scientific">Phormidium pseudopriestleyi FRX01</name>
    <dbReference type="NCBI Taxonomy" id="1759528"/>
    <lineage>
        <taxon>Bacteria</taxon>
        <taxon>Bacillati</taxon>
        <taxon>Cyanobacteriota</taxon>
        <taxon>Cyanophyceae</taxon>
        <taxon>Oscillatoriophycideae</taxon>
        <taxon>Oscillatoriales</taxon>
        <taxon>Oscillatoriaceae</taxon>
        <taxon>Phormidium</taxon>
    </lineage>
</organism>
<proteinExistence type="predicted"/>
<dbReference type="Gene3D" id="3.90.1570.10">
    <property type="entry name" value="tt1808, chain A"/>
    <property type="match status" value="1"/>
</dbReference>
<dbReference type="InterPro" id="IPR012296">
    <property type="entry name" value="Nuclease_put_TT1808"/>
</dbReference>
<dbReference type="PANTHER" id="PTHR34107">
    <property type="entry name" value="SLL0198 PROTEIN-RELATED"/>
    <property type="match status" value="1"/>
</dbReference>
<dbReference type="EMBL" id="JAFLQW010000527">
    <property type="protein sequence ID" value="MBO0351326.1"/>
    <property type="molecule type" value="Genomic_DNA"/>
</dbReference>
<feature type="domain" description="Putative restriction endonuclease" evidence="1">
    <location>
        <begin position="9"/>
        <end position="173"/>
    </location>
</feature>
<keyword evidence="2" id="KW-0540">Nuclease</keyword>
<dbReference type="Proteomes" id="UP000664844">
    <property type="component" value="Unassembled WGS sequence"/>
</dbReference>
<dbReference type="CDD" id="cd06260">
    <property type="entry name" value="DUF820-like"/>
    <property type="match status" value="1"/>
</dbReference>
<dbReference type="InterPro" id="IPR011335">
    <property type="entry name" value="Restrct_endonuc-II-like"/>
</dbReference>
<evidence type="ECO:0000313" key="2">
    <source>
        <dbReference type="EMBL" id="MBO0351326.1"/>
    </source>
</evidence>
<comment type="caution">
    <text evidence="2">The sequence shown here is derived from an EMBL/GenBank/DDBJ whole genome shotgun (WGS) entry which is preliminary data.</text>
</comment>
<evidence type="ECO:0000259" key="1">
    <source>
        <dbReference type="Pfam" id="PF05685"/>
    </source>
</evidence>
<keyword evidence="2" id="KW-0255">Endonuclease</keyword>
<keyword evidence="2" id="KW-0378">Hydrolase</keyword>